<comment type="caution">
    <text evidence="3">The sequence shown here is derived from an EMBL/GenBank/DDBJ whole genome shotgun (WGS) entry which is preliminary data.</text>
</comment>
<dbReference type="Proteomes" id="UP001422074">
    <property type="component" value="Unassembled WGS sequence"/>
</dbReference>
<gene>
    <name evidence="3" type="ORF">ABCQ75_06730</name>
</gene>
<evidence type="ECO:0000259" key="2">
    <source>
        <dbReference type="Pfam" id="PF13400"/>
    </source>
</evidence>
<protein>
    <submittedName>
        <fullName evidence="3">Pilus assembly protein TadG-related protein</fullName>
    </submittedName>
</protein>
<proteinExistence type="predicted"/>
<keyword evidence="1" id="KW-0812">Transmembrane</keyword>
<reference evidence="3 4" key="1">
    <citation type="submission" date="2024-05" db="EMBL/GenBank/DDBJ databases">
        <title>Sinomonas sp. nov., isolated from a waste landfill.</title>
        <authorList>
            <person name="Zhao Y."/>
        </authorList>
    </citation>
    <scope>NUCLEOTIDE SEQUENCE [LARGE SCALE GENOMIC DNA]</scope>
    <source>
        <strain evidence="3 4">CCTCC AB2014300</strain>
    </source>
</reference>
<organism evidence="3 4">
    <name type="scientific">Sinomonas halotolerans</name>
    <dbReference type="NCBI Taxonomy" id="1644133"/>
    <lineage>
        <taxon>Bacteria</taxon>
        <taxon>Bacillati</taxon>
        <taxon>Actinomycetota</taxon>
        <taxon>Actinomycetes</taxon>
        <taxon>Micrococcales</taxon>
        <taxon>Micrococcaceae</taxon>
        <taxon>Sinomonas</taxon>
    </lineage>
</organism>
<evidence type="ECO:0000313" key="3">
    <source>
        <dbReference type="EMBL" id="MEN2744233.1"/>
    </source>
</evidence>
<dbReference type="RefSeq" id="WP_345884122.1">
    <property type="nucleotide sequence ID" value="NZ_JBDFRB010000004.1"/>
</dbReference>
<keyword evidence="1" id="KW-0472">Membrane</keyword>
<dbReference type="EMBL" id="JBDFRB010000004">
    <property type="protein sequence ID" value="MEN2744233.1"/>
    <property type="molecule type" value="Genomic_DNA"/>
</dbReference>
<keyword evidence="1" id="KW-1133">Transmembrane helix</keyword>
<feature type="domain" description="Putative Flp pilus-assembly TadG-like N-terminal" evidence="2">
    <location>
        <begin position="19"/>
        <end position="65"/>
    </location>
</feature>
<feature type="transmembrane region" description="Helical" evidence="1">
    <location>
        <begin position="20"/>
        <end position="40"/>
    </location>
</feature>
<dbReference type="Pfam" id="PF13400">
    <property type="entry name" value="Tad"/>
    <property type="match status" value="1"/>
</dbReference>
<evidence type="ECO:0000313" key="4">
    <source>
        <dbReference type="Proteomes" id="UP001422074"/>
    </source>
</evidence>
<keyword evidence="4" id="KW-1185">Reference proteome</keyword>
<sequence>MRRLIQRQAHDAGKHHERGAIAVVTAILMTVLIGFAALAVDGGILFAERAQLQSGADAAAMAVAQKCARNTADPDCQSTSPVAQELANKNAADNTSLLSSLTVDTAARTVRVVTGAQEAGVRPGAVALYLGRIFGATDADVAAKAGAAWGSPSAGRTAFPLAFSVCQIQGFVDGGMQLLQDHGKNLNPDCTYGPSGAVVDGGFGWLVQDAGQCGGYIDVALSEGGSDPGNSAPGNCSTTLTKWANDLQAGKQVVVLLPVFTSVTGTGNTAVYSIKGFAAFKVAGWKFSGDSGVPNTFRNRSPDVPLSLECTGECRGIIGSFITYISVADGYRLGPVDGFGTRVVRLSR</sequence>
<dbReference type="InterPro" id="IPR028087">
    <property type="entry name" value="Tad_N"/>
</dbReference>
<name>A0ABU9WYG9_9MICC</name>
<evidence type="ECO:0000256" key="1">
    <source>
        <dbReference type="SAM" id="Phobius"/>
    </source>
</evidence>
<accession>A0ABU9WYG9</accession>